<keyword evidence="2" id="KW-1185">Reference proteome</keyword>
<proteinExistence type="predicted"/>
<organism evidence="1 2">
    <name type="scientific">Hypoxylon rubiginosum</name>
    <dbReference type="NCBI Taxonomy" id="110542"/>
    <lineage>
        <taxon>Eukaryota</taxon>
        <taxon>Fungi</taxon>
        <taxon>Dikarya</taxon>
        <taxon>Ascomycota</taxon>
        <taxon>Pezizomycotina</taxon>
        <taxon>Sordariomycetes</taxon>
        <taxon>Xylariomycetidae</taxon>
        <taxon>Xylariales</taxon>
        <taxon>Hypoxylaceae</taxon>
        <taxon>Hypoxylon</taxon>
    </lineage>
</organism>
<name>A0ACC0CNG4_9PEZI</name>
<gene>
    <name evidence="1" type="ORF">F4821DRAFT_274532</name>
</gene>
<evidence type="ECO:0000313" key="2">
    <source>
        <dbReference type="Proteomes" id="UP001497680"/>
    </source>
</evidence>
<protein>
    <submittedName>
        <fullName evidence="1">Uncharacterized protein</fullName>
    </submittedName>
</protein>
<sequence length="333" mass="37130">MADSDDLGPSFRIYVIFMIVLTVASLALRFLSRSLLPSSRQTPRYRWDDWIALGAGVLISAQLAIELAMIPFGFGRHIWTLQPGDLPKFLKLLFASYIVFHFAIALPKVSALLFYSRVFPRHVNSTLFNSALWITHAANVAWVLGCTIGTILACEPLAEGRNESLYGVCEPDTPYWTGSAVSSVIVDFAVLVIPLPKIWTLQTSMGRKTGLTVIFVLGYSVIVVSLGRTITGIISKDALGSDPTYLTIRVFYWASAEVPISILSICLPAMLPLARHINRKYLEPLTTRIASYTSRFRQDWTGDTTYRLESITTDYEPTDSAVTHDSRDELINR</sequence>
<reference evidence="1 2" key="1">
    <citation type="journal article" date="2022" name="New Phytol.">
        <title>Ecological generalism drives hyperdiversity of secondary metabolite gene clusters in xylarialean endophytes.</title>
        <authorList>
            <person name="Franco M.E.E."/>
            <person name="Wisecaver J.H."/>
            <person name="Arnold A.E."/>
            <person name="Ju Y.M."/>
            <person name="Slot J.C."/>
            <person name="Ahrendt S."/>
            <person name="Moore L.P."/>
            <person name="Eastman K.E."/>
            <person name="Scott K."/>
            <person name="Konkel Z."/>
            <person name="Mondo S.J."/>
            <person name="Kuo A."/>
            <person name="Hayes R.D."/>
            <person name="Haridas S."/>
            <person name="Andreopoulos B."/>
            <person name="Riley R."/>
            <person name="LaButti K."/>
            <person name="Pangilinan J."/>
            <person name="Lipzen A."/>
            <person name="Amirebrahimi M."/>
            <person name="Yan J."/>
            <person name="Adam C."/>
            <person name="Keymanesh K."/>
            <person name="Ng V."/>
            <person name="Louie K."/>
            <person name="Northen T."/>
            <person name="Drula E."/>
            <person name="Henrissat B."/>
            <person name="Hsieh H.M."/>
            <person name="Youens-Clark K."/>
            <person name="Lutzoni F."/>
            <person name="Miadlikowska J."/>
            <person name="Eastwood D.C."/>
            <person name="Hamelin R.C."/>
            <person name="Grigoriev I.V."/>
            <person name="U'Ren J.M."/>
        </authorList>
    </citation>
    <scope>NUCLEOTIDE SEQUENCE [LARGE SCALE GENOMIC DNA]</scope>
    <source>
        <strain evidence="1 2">ER1909</strain>
    </source>
</reference>
<dbReference type="Proteomes" id="UP001497680">
    <property type="component" value="Unassembled WGS sequence"/>
</dbReference>
<dbReference type="EMBL" id="MU394382">
    <property type="protein sequence ID" value="KAI6081945.1"/>
    <property type="molecule type" value="Genomic_DNA"/>
</dbReference>
<comment type="caution">
    <text evidence="1">The sequence shown here is derived from an EMBL/GenBank/DDBJ whole genome shotgun (WGS) entry which is preliminary data.</text>
</comment>
<accession>A0ACC0CNG4</accession>
<evidence type="ECO:0000313" key="1">
    <source>
        <dbReference type="EMBL" id="KAI6081945.1"/>
    </source>
</evidence>